<feature type="domain" description="SusD-like N-terminal" evidence="7">
    <location>
        <begin position="34"/>
        <end position="234"/>
    </location>
</feature>
<dbReference type="InterPro" id="IPR012944">
    <property type="entry name" value="SusD_RagB_dom"/>
</dbReference>
<evidence type="ECO:0000256" key="4">
    <source>
        <dbReference type="ARBA" id="ARBA00023136"/>
    </source>
</evidence>
<gene>
    <name evidence="8" type="ORF">ACFSQW_11855</name>
</gene>
<dbReference type="EMBL" id="JBHULD010000014">
    <property type="protein sequence ID" value="MFD2555090.1"/>
    <property type="molecule type" value="Genomic_DNA"/>
</dbReference>
<dbReference type="InterPro" id="IPR011990">
    <property type="entry name" value="TPR-like_helical_dom_sf"/>
</dbReference>
<proteinExistence type="inferred from homology"/>
<feature type="domain" description="RagB/SusD" evidence="6">
    <location>
        <begin position="336"/>
        <end position="430"/>
    </location>
</feature>
<keyword evidence="9" id="KW-1185">Reference proteome</keyword>
<evidence type="ECO:0000313" key="8">
    <source>
        <dbReference type="EMBL" id="MFD2555090.1"/>
    </source>
</evidence>
<dbReference type="SUPFAM" id="SSF48452">
    <property type="entry name" value="TPR-like"/>
    <property type="match status" value="1"/>
</dbReference>
<dbReference type="Gene3D" id="1.25.40.390">
    <property type="match status" value="1"/>
</dbReference>
<comment type="similarity">
    <text evidence="2">Belongs to the SusD family.</text>
</comment>
<protein>
    <submittedName>
        <fullName evidence="8">RagB/SusD family nutrient uptake outer membrane protein</fullName>
    </submittedName>
</protein>
<evidence type="ECO:0000256" key="1">
    <source>
        <dbReference type="ARBA" id="ARBA00004442"/>
    </source>
</evidence>
<comment type="subcellular location">
    <subcellularLocation>
        <location evidence="1">Cell outer membrane</location>
    </subcellularLocation>
</comment>
<comment type="caution">
    <text evidence="8">The sequence shown here is derived from an EMBL/GenBank/DDBJ whole genome shotgun (WGS) entry which is preliminary data.</text>
</comment>
<evidence type="ECO:0000259" key="6">
    <source>
        <dbReference type="Pfam" id="PF07980"/>
    </source>
</evidence>
<evidence type="ECO:0000256" key="2">
    <source>
        <dbReference type="ARBA" id="ARBA00006275"/>
    </source>
</evidence>
<sequence length="454" mass="51359">MMKKYSINFMILLISLLLALGGCSKGFFEEINNNGLVVPETIEDMQALMDNTVVMNGATVSGGAPLPVLGESSTDDFYFPDARVSAFQQVLRDLYFWTPEYMDDEQTVLNWMLPYKTVMYSNIVLDNLKKIGSQHSVAADNVEGTALFFRAYIYFHLAQIYAVPYGPNATSDLGLPMRLTSDISLPFIRPSLAETYKMIIEDAEKASELLPDIPLYKTRPSKGAAYALLAKIHLVMGAYENAGENARRSITLNNKILDFNAVDKKAEYPMPVLNDEVIFHINMINSVVNWEGIVSEDLYGLYEDNDHRKQLYFSPKGTFIGSYSAGTGLFGGLTTAENLLIDAECSAREGDYVQARQSLERLRMNRFVKDQYKALDIADNQLLPEIITERRRELVLRGVTWSDLRRLNQDTKYARTMYRDFGGKSYELKPNSSCYTFLIPTETQYPTGTPQNKR</sequence>
<evidence type="ECO:0000313" key="9">
    <source>
        <dbReference type="Proteomes" id="UP001597440"/>
    </source>
</evidence>
<name>A0ABW5L3H8_9SPHI</name>
<dbReference type="Pfam" id="PF07980">
    <property type="entry name" value="SusD_RagB"/>
    <property type="match status" value="1"/>
</dbReference>
<evidence type="ECO:0000256" key="3">
    <source>
        <dbReference type="ARBA" id="ARBA00022729"/>
    </source>
</evidence>
<keyword evidence="3" id="KW-0732">Signal</keyword>
<reference evidence="9" key="1">
    <citation type="journal article" date="2019" name="Int. J. Syst. Evol. Microbiol.">
        <title>The Global Catalogue of Microorganisms (GCM) 10K type strain sequencing project: providing services to taxonomists for standard genome sequencing and annotation.</title>
        <authorList>
            <consortium name="The Broad Institute Genomics Platform"/>
            <consortium name="The Broad Institute Genome Sequencing Center for Infectious Disease"/>
            <person name="Wu L."/>
            <person name="Ma J."/>
        </authorList>
    </citation>
    <scope>NUCLEOTIDE SEQUENCE [LARGE SCALE GENOMIC DNA]</scope>
    <source>
        <strain evidence="9">KCTC 52298</strain>
    </source>
</reference>
<dbReference type="PROSITE" id="PS51257">
    <property type="entry name" value="PROKAR_LIPOPROTEIN"/>
    <property type="match status" value="1"/>
</dbReference>
<dbReference type="InterPro" id="IPR033985">
    <property type="entry name" value="SusD-like_N"/>
</dbReference>
<dbReference type="RefSeq" id="WP_210353456.1">
    <property type="nucleotide sequence ID" value="NZ_JAEQMU010000001.1"/>
</dbReference>
<accession>A0ABW5L3H8</accession>
<organism evidence="8 9">
    <name type="scientific">Sphingobacterium tabacisoli</name>
    <dbReference type="NCBI Taxonomy" id="2044855"/>
    <lineage>
        <taxon>Bacteria</taxon>
        <taxon>Pseudomonadati</taxon>
        <taxon>Bacteroidota</taxon>
        <taxon>Sphingobacteriia</taxon>
        <taxon>Sphingobacteriales</taxon>
        <taxon>Sphingobacteriaceae</taxon>
        <taxon>Sphingobacterium</taxon>
    </lineage>
</organism>
<dbReference type="Pfam" id="PF14322">
    <property type="entry name" value="SusD-like_3"/>
    <property type="match status" value="1"/>
</dbReference>
<evidence type="ECO:0000259" key="7">
    <source>
        <dbReference type="Pfam" id="PF14322"/>
    </source>
</evidence>
<dbReference type="Proteomes" id="UP001597440">
    <property type="component" value="Unassembled WGS sequence"/>
</dbReference>
<keyword evidence="4" id="KW-0472">Membrane</keyword>
<keyword evidence="5" id="KW-0998">Cell outer membrane</keyword>
<evidence type="ECO:0000256" key="5">
    <source>
        <dbReference type="ARBA" id="ARBA00023237"/>
    </source>
</evidence>